<feature type="transmembrane region" description="Helical" evidence="5">
    <location>
        <begin position="121"/>
        <end position="140"/>
    </location>
</feature>
<dbReference type="GO" id="GO:0022857">
    <property type="term" value="F:transmembrane transporter activity"/>
    <property type="evidence" value="ECO:0007669"/>
    <property type="project" value="InterPro"/>
</dbReference>
<dbReference type="Gene3D" id="1.20.1250.20">
    <property type="entry name" value="MFS general substrate transporter like domains"/>
    <property type="match status" value="1"/>
</dbReference>
<gene>
    <name evidence="6" type="ORF">FGO68_gene4036</name>
</gene>
<proteinExistence type="predicted"/>
<evidence type="ECO:0000313" key="7">
    <source>
        <dbReference type="Proteomes" id="UP000785679"/>
    </source>
</evidence>
<keyword evidence="3 5" id="KW-1133">Transmembrane helix</keyword>
<evidence type="ECO:0000256" key="5">
    <source>
        <dbReference type="SAM" id="Phobius"/>
    </source>
</evidence>
<feature type="transmembrane region" description="Helical" evidence="5">
    <location>
        <begin position="316"/>
        <end position="335"/>
    </location>
</feature>
<evidence type="ECO:0000256" key="2">
    <source>
        <dbReference type="ARBA" id="ARBA00022692"/>
    </source>
</evidence>
<feature type="transmembrane region" description="Helical" evidence="5">
    <location>
        <begin position="152"/>
        <end position="177"/>
    </location>
</feature>
<feature type="transmembrane region" description="Helical" evidence="5">
    <location>
        <begin position="54"/>
        <end position="85"/>
    </location>
</feature>
<feature type="transmembrane region" description="Helical" evidence="5">
    <location>
        <begin position="401"/>
        <end position="426"/>
    </location>
</feature>
<dbReference type="InterPro" id="IPR036259">
    <property type="entry name" value="MFS_trans_sf"/>
</dbReference>
<feature type="transmembrane region" description="Helical" evidence="5">
    <location>
        <begin position="432"/>
        <end position="452"/>
    </location>
</feature>
<protein>
    <submittedName>
        <fullName evidence="6">Uncharacterized protein</fullName>
    </submittedName>
</protein>
<accession>A0A8J8T4U7</accession>
<feature type="transmembrane region" description="Helical" evidence="5">
    <location>
        <begin position="284"/>
        <end position="304"/>
    </location>
</feature>
<dbReference type="OrthoDB" id="3936150at2759"/>
<evidence type="ECO:0000313" key="6">
    <source>
        <dbReference type="EMBL" id="TNV81591.1"/>
    </source>
</evidence>
<evidence type="ECO:0000256" key="3">
    <source>
        <dbReference type="ARBA" id="ARBA00022989"/>
    </source>
</evidence>
<dbReference type="PANTHER" id="PTHR24064">
    <property type="entry name" value="SOLUTE CARRIER FAMILY 22 MEMBER"/>
    <property type="match status" value="1"/>
</dbReference>
<evidence type="ECO:0000256" key="1">
    <source>
        <dbReference type="ARBA" id="ARBA00004141"/>
    </source>
</evidence>
<keyword evidence="7" id="KW-1185">Reference proteome</keyword>
<dbReference type="SUPFAM" id="SSF103473">
    <property type="entry name" value="MFS general substrate transporter"/>
    <property type="match status" value="1"/>
</dbReference>
<keyword evidence="2 5" id="KW-0812">Transmembrane</keyword>
<comment type="caution">
    <text evidence="6">The sequence shown here is derived from an EMBL/GenBank/DDBJ whole genome shotgun (WGS) entry which is preliminary data.</text>
</comment>
<dbReference type="Proteomes" id="UP000785679">
    <property type="component" value="Unassembled WGS sequence"/>
</dbReference>
<evidence type="ECO:0000256" key="4">
    <source>
        <dbReference type="ARBA" id="ARBA00023136"/>
    </source>
</evidence>
<feature type="transmembrane region" description="Helical" evidence="5">
    <location>
        <begin position="183"/>
        <end position="204"/>
    </location>
</feature>
<dbReference type="EMBL" id="RRYP01005970">
    <property type="protein sequence ID" value="TNV81591.1"/>
    <property type="molecule type" value="Genomic_DNA"/>
</dbReference>
<dbReference type="InterPro" id="IPR011701">
    <property type="entry name" value="MFS"/>
</dbReference>
<feature type="transmembrane region" description="Helical" evidence="5">
    <location>
        <begin position="347"/>
        <end position="365"/>
    </location>
</feature>
<dbReference type="Pfam" id="PF07690">
    <property type="entry name" value="MFS_1"/>
    <property type="match status" value="1"/>
</dbReference>
<dbReference type="GO" id="GO:0016020">
    <property type="term" value="C:membrane"/>
    <property type="evidence" value="ECO:0007669"/>
    <property type="project" value="UniProtKB-SubCell"/>
</dbReference>
<comment type="subcellular location">
    <subcellularLocation>
        <location evidence="1">Membrane</location>
        <topology evidence="1">Multi-pass membrane protein</topology>
    </subcellularLocation>
</comment>
<sequence length="475" mass="53177">MVQGEADESLQTESILTEDPNFYDCDRYHICAAERDKPIEDFVDWLHKYSLKNWIISLGLFCSSSFEIGFFGSCFFLGYISSCLVFPPLADKHGRKIFIIAVQIEQALCYAVLLLVHNTYIYYLCIFIIGSSVPLKNMIAYTHLMEFLPGRVSAMSGFMIFLDGMILVVSPMILQYVSNNTDVFLWAALLMNLVGLSGFVFMYIPESIKFQLESGRYQAAKKDIEYVLRYNKCTPEQEVVCLGILDRLVAKKQSIIELNIKAHQDKQTLQEPGLLTKIRGDSNLIHNILMMILVWCSSSFTFYLLNFLIKYMPGDIYFNSVVSGLSAGAMLTQGIIQPKLGAKGSMVFSFTLTTLASLILCFFDQNTEQVALYALVLCLAKSGATLNFGFAYAIHQDLFPSYFIITSYGVCNFFCRGLTIIAPIVVEVPNKLVPFLVCVGTSLLGLLSASMLKKRPSEDQLLPQAPPAQPATVKK</sequence>
<organism evidence="6 7">
    <name type="scientific">Halteria grandinella</name>
    <dbReference type="NCBI Taxonomy" id="5974"/>
    <lineage>
        <taxon>Eukaryota</taxon>
        <taxon>Sar</taxon>
        <taxon>Alveolata</taxon>
        <taxon>Ciliophora</taxon>
        <taxon>Intramacronucleata</taxon>
        <taxon>Spirotrichea</taxon>
        <taxon>Stichotrichia</taxon>
        <taxon>Sporadotrichida</taxon>
        <taxon>Halteriidae</taxon>
        <taxon>Halteria</taxon>
    </lineage>
</organism>
<reference evidence="6" key="1">
    <citation type="submission" date="2019-06" db="EMBL/GenBank/DDBJ databases">
        <authorList>
            <person name="Zheng W."/>
        </authorList>
    </citation>
    <scope>NUCLEOTIDE SEQUENCE</scope>
    <source>
        <strain evidence="6">QDHG01</strain>
    </source>
</reference>
<keyword evidence="4 5" id="KW-0472">Membrane</keyword>
<dbReference type="AlphaFoldDB" id="A0A8J8T4U7"/>
<name>A0A8J8T4U7_HALGN</name>
<feature type="transmembrane region" description="Helical" evidence="5">
    <location>
        <begin position="371"/>
        <end position="394"/>
    </location>
</feature>